<protein>
    <submittedName>
        <fullName evidence="2">Uncharacterized protein</fullName>
    </submittedName>
</protein>
<organism evidence="2 3">
    <name type="scientific">Candidatus Merdicola faecigallinarum</name>
    <dbReference type="NCBI Taxonomy" id="2840862"/>
    <lineage>
        <taxon>Bacteria</taxon>
        <taxon>Bacillati</taxon>
        <taxon>Bacillota</taxon>
        <taxon>Clostridia</taxon>
        <taxon>Candidatus Merdicola</taxon>
    </lineage>
</organism>
<name>A0A9D1S9X1_9FIRM</name>
<feature type="transmembrane region" description="Helical" evidence="1">
    <location>
        <begin position="20"/>
        <end position="38"/>
    </location>
</feature>
<keyword evidence="1" id="KW-0472">Membrane</keyword>
<dbReference type="AlphaFoldDB" id="A0A9D1S9X1"/>
<keyword evidence="1" id="KW-0812">Transmembrane</keyword>
<dbReference type="Proteomes" id="UP000824093">
    <property type="component" value="Unassembled WGS sequence"/>
</dbReference>
<dbReference type="EMBL" id="DVNH01000027">
    <property type="protein sequence ID" value="HIU51803.1"/>
    <property type="molecule type" value="Genomic_DNA"/>
</dbReference>
<reference evidence="2" key="1">
    <citation type="submission" date="2020-10" db="EMBL/GenBank/DDBJ databases">
        <authorList>
            <person name="Gilroy R."/>
        </authorList>
    </citation>
    <scope>NUCLEOTIDE SEQUENCE</scope>
    <source>
        <strain evidence="2">CHK195-15760</strain>
    </source>
</reference>
<keyword evidence="1" id="KW-1133">Transmembrane helix</keyword>
<sequence length="173" mass="20030">MEKEIGSSGKMTFSFLWHYVLYYIILTLIFGVIFSFIYTKVNIIISSILTVVALFISVFLATKLSTKDIFRSKLLDEENVKKFQRNMLIFFIICILFTTFYNAIVYSVSILRIDGQMLSLGEEIQEQIKSVVEEAKSLQMIITLVVAAIESIGYIVMIPIQRKWIQKENKVEE</sequence>
<gene>
    <name evidence="2" type="ORF">IAB70_04170</name>
</gene>
<feature type="transmembrane region" description="Helical" evidence="1">
    <location>
        <begin position="44"/>
        <end position="66"/>
    </location>
</feature>
<evidence type="ECO:0000313" key="2">
    <source>
        <dbReference type="EMBL" id="HIU51803.1"/>
    </source>
</evidence>
<evidence type="ECO:0000313" key="3">
    <source>
        <dbReference type="Proteomes" id="UP000824093"/>
    </source>
</evidence>
<comment type="caution">
    <text evidence="2">The sequence shown here is derived from an EMBL/GenBank/DDBJ whole genome shotgun (WGS) entry which is preliminary data.</text>
</comment>
<feature type="transmembrane region" description="Helical" evidence="1">
    <location>
        <begin position="87"/>
        <end position="111"/>
    </location>
</feature>
<reference evidence="2" key="2">
    <citation type="journal article" date="2021" name="PeerJ">
        <title>Extensive microbial diversity within the chicken gut microbiome revealed by metagenomics and culture.</title>
        <authorList>
            <person name="Gilroy R."/>
            <person name="Ravi A."/>
            <person name="Getino M."/>
            <person name="Pursley I."/>
            <person name="Horton D.L."/>
            <person name="Alikhan N.F."/>
            <person name="Baker D."/>
            <person name="Gharbi K."/>
            <person name="Hall N."/>
            <person name="Watson M."/>
            <person name="Adriaenssens E.M."/>
            <person name="Foster-Nyarko E."/>
            <person name="Jarju S."/>
            <person name="Secka A."/>
            <person name="Antonio M."/>
            <person name="Oren A."/>
            <person name="Chaudhuri R.R."/>
            <person name="La Ragione R."/>
            <person name="Hildebrand F."/>
            <person name="Pallen M.J."/>
        </authorList>
    </citation>
    <scope>NUCLEOTIDE SEQUENCE</scope>
    <source>
        <strain evidence="2">CHK195-15760</strain>
    </source>
</reference>
<feature type="transmembrane region" description="Helical" evidence="1">
    <location>
        <begin position="140"/>
        <end position="160"/>
    </location>
</feature>
<proteinExistence type="predicted"/>
<accession>A0A9D1S9X1</accession>
<evidence type="ECO:0000256" key="1">
    <source>
        <dbReference type="SAM" id="Phobius"/>
    </source>
</evidence>